<organism evidence="2 3">
    <name type="scientific">Chaetomium fimeti</name>
    <dbReference type="NCBI Taxonomy" id="1854472"/>
    <lineage>
        <taxon>Eukaryota</taxon>
        <taxon>Fungi</taxon>
        <taxon>Dikarya</taxon>
        <taxon>Ascomycota</taxon>
        <taxon>Pezizomycotina</taxon>
        <taxon>Sordariomycetes</taxon>
        <taxon>Sordariomycetidae</taxon>
        <taxon>Sordariales</taxon>
        <taxon>Chaetomiaceae</taxon>
        <taxon>Chaetomium</taxon>
    </lineage>
</organism>
<dbReference type="InterPro" id="IPR011042">
    <property type="entry name" value="6-blade_b-propeller_TolB-like"/>
</dbReference>
<gene>
    <name evidence="2" type="ORF">B0H64DRAFT_119439</name>
</gene>
<dbReference type="GeneID" id="87834869"/>
<dbReference type="Proteomes" id="UP001278766">
    <property type="component" value="Unassembled WGS sequence"/>
</dbReference>
<feature type="chain" id="PRO_5042266103" description="Serum paraoxonase/arylesterase family protein" evidence="1">
    <location>
        <begin position="20"/>
        <end position="424"/>
    </location>
</feature>
<dbReference type="Gene3D" id="2.120.10.30">
    <property type="entry name" value="TolB, C-terminal domain"/>
    <property type="match status" value="1"/>
</dbReference>
<proteinExistence type="predicted"/>
<dbReference type="RefSeq" id="XP_062660674.1">
    <property type="nucleotide sequence ID" value="XM_062797921.1"/>
</dbReference>
<protein>
    <recommendedName>
        <fullName evidence="4">Serum paraoxonase/arylesterase family protein</fullName>
    </recommendedName>
</protein>
<evidence type="ECO:0000313" key="3">
    <source>
        <dbReference type="Proteomes" id="UP001278766"/>
    </source>
</evidence>
<dbReference type="AlphaFoldDB" id="A0AAE0HIJ2"/>
<accession>A0AAE0HIJ2</accession>
<reference evidence="2" key="1">
    <citation type="journal article" date="2023" name="Mol. Phylogenet. Evol.">
        <title>Genome-scale phylogeny and comparative genomics of the fungal order Sordariales.</title>
        <authorList>
            <person name="Hensen N."/>
            <person name="Bonometti L."/>
            <person name="Westerberg I."/>
            <person name="Brannstrom I.O."/>
            <person name="Guillou S."/>
            <person name="Cros-Aarteil S."/>
            <person name="Calhoun S."/>
            <person name="Haridas S."/>
            <person name="Kuo A."/>
            <person name="Mondo S."/>
            <person name="Pangilinan J."/>
            <person name="Riley R."/>
            <person name="LaButti K."/>
            <person name="Andreopoulos B."/>
            <person name="Lipzen A."/>
            <person name="Chen C."/>
            <person name="Yan M."/>
            <person name="Daum C."/>
            <person name="Ng V."/>
            <person name="Clum A."/>
            <person name="Steindorff A."/>
            <person name="Ohm R.A."/>
            <person name="Martin F."/>
            <person name="Silar P."/>
            <person name="Natvig D.O."/>
            <person name="Lalanne C."/>
            <person name="Gautier V."/>
            <person name="Ament-Velasquez S.L."/>
            <person name="Kruys A."/>
            <person name="Hutchinson M.I."/>
            <person name="Powell A.J."/>
            <person name="Barry K."/>
            <person name="Miller A.N."/>
            <person name="Grigoriev I.V."/>
            <person name="Debuchy R."/>
            <person name="Gladieux P."/>
            <person name="Hiltunen Thoren M."/>
            <person name="Johannesson H."/>
        </authorList>
    </citation>
    <scope>NUCLEOTIDE SEQUENCE</scope>
    <source>
        <strain evidence="2">CBS 168.71</strain>
    </source>
</reference>
<dbReference type="PANTHER" id="PTHR11799:SF12">
    <property type="entry name" value="PARAOXONASE-RELATED"/>
    <property type="match status" value="1"/>
</dbReference>
<name>A0AAE0HIJ2_9PEZI</name>
<dbReference type="EMBL" id="JAUEPN010000003">
    <property type="protein sequence ID" value="KAK3297160.1"/>
    <property type="molecule type" value="Genomic_DNA"/>
</dbReference>
<evidence type="ECO:0008006" key="4">
    <source>
        <dbReference type="Google" id="ProtNLM"/>
    </source>
</evidence>
<keyword evidence="3" id="KW-1185">Reference proteome</keyword>
<keyword evidence="1" id="KW-0732">Signal</keyword>
<evidence type="ECO:0000256" key="1">
    <source>
        <dbReference type="SAM" id="SignalP"/>
    </source>
</evidence>
<comment type="caution">
    <text evidence="2">The sequence shown here is derived from an EMBL/GenBank/DDBJ whole genome shotgun (WGS) entry which is preliminary data.</text>
</comment>
<feature type="signal peptide" evidence="1">
    <location>
        <begin position="1"/>
        <end position="19"/>
    </location>
</feature>
<sequence>MRLLSLSLLGALLAYVVYTAYPSISRAAIVFGALRKYPHGATVQGDVIAIPDTVHCEDLHYHAPSGTLFTACEDDPEARFKWFPPLANFDNPELGSKSRGSLHVIDPKTMKSQRLKFENFDGPFVTHGIDVIPDQERPDGEAVYIFAINHVPESQPSGEKGPHARSQLELFHHVIGSSAAKHIRSIWHPLIKTPNDVFAQSVTSIYVTNDHKHRHHGFMRTIEDVYFGAKWTEVVHIQLESLAVAEAAAGVTGNVALSNIHNANGLGHGRSNREILIASCSSGLLYIGQLPEDGAGNITLVDSIEVDHVADNPAYFADPYATPGNDKSGFLETGLARAVDLAKNMRDPAAKDPVMVTYMKPILSGGWEKRVILEDDGTKIRTGSAAVLVAIDPAEGGSAGPSRQAWLFATGFMSNNIIATKVDL</sequence>
<dbReference type="PANTHER" id="PTHR11799">
    <property type="entry name" value="PARAOXONASE"/>
    <property type="match status" value="1"/>
</dbReference>
<evidence type="ECO:0000313" key="2">
    <source>
        <dbReference type="EMBL" id="KAK3297160.1"/>
    </source>
</evidence>
<reference evidence="2" key="2">
    <citation type="submission" date="2023-06" db="EMBL/GenBank/DDBJ databases">
        <authorList>
            <consortium name="Lawrence Berkeley National Laboratory"/>
            <person name="Haridas S."/>
            <person name="Hensen N."/>
            <person name="Bonometti L."/>
            <person name="Westerberg I."/>
            <person name="Brannstrom I.O."/>
            <person name="Guillou S."/>
            <person name="Cros-Aarteil S."/>
            <person name="Calhoun S."/>
            <person name="Kuo A."/>
            <person name="Mondo S."/>
            <person name="Pangilinan J."/>
            <person name="Riley R."/>
            <person name="Labutti K."/>
            <person name="Andreopoulos B."/>
            <person name="Lipzen A."/>
            <person name="Chen C."/>
            <person name="Yanf M."/>
            <person name="Daum C."/>
            <person name="Ng V."/>
            <person name="Clum A."/>
            <person name="Steindorff A."/>
            <person name="Ohm R."/>
            <person name="Martin F."/>
            <person name="Silar P."/>
            <person name="Natvig D."/>
            <person name="Lalanne C."/>
            <person name="Gautier V."/>
            <person name="Ament-Velasquez S.L."/>
            <person name="Kruys A."/>
            <person name="Hutchinson M.I."/>
            <person name="Powell A.J."/>
            <person name="Barry K."/>
            <person name="Miller A.N."/>
            <person name="Grigoriev I.V."/>
            <person name="Debuchy R."/>
            <person name="Gladieux P."/>
            <person name="Thoren M.H."/>
            <person name="Johannesson H."/>
        </authorList>
    </citation>
    <scope>NUCLEOTIDE SEQUENCE</scope>
    <source>
        <strain evidence="2">CBS 168.71</strain>
    </source>
</reference>
<dbReference type="InterPro" id="IPR051288">
    <property type="entry name" value="Serum_paraoxonase/arylesterase"/>
</dbReference>